<name>A0ACB6Z425_THEGA</name>
<reference evidence="1" key="1">
    <citation type="submission" date="2019-10" db="EMBL/GenBank/DDBJ databases">
        <authorList>
            <consortium name="DOE Joint Genome Institute"/>
            <person name="Kuo A."/>
            <person name="Miyauchi S."/>
            <person name="Kiss E."/>
            <person name="Drula E."/>
            <person name="Kohler A."/>
            <person name="Sanchez-Garcia M."/>
            <person name="Andreopoulos B."/>
            <person name="Barry K.W."/>
            <person name="Bonito G."/>
            <person name="Buee M."/>
            <person name="Carver A."/>
            <person name="Chen C."/>
            <person name="Cichocki N."/>
            <person name="Clum A."/>
            <person name="Culley D."/>
            <person name="Crous P.W."/>
            <person name="Fauchery L."/>
            <person name="Girlanda M."/>
            <person name="Hayes R."/>
            <person name="Keri Z."/>
            <person name="Labutti K."/>
            <person name="Lipzen A."/>
            <person name="Lombard V."/>
            <person name="Magnuson J."/>
            <person name="Maillard F."/>
            <person name="Morin E."/>
            <person name="Murat C."/>
            <person name="Nolan M."/>
            <person name="Ohm R."/>
            <person name="Pangilinan J."/>
            <person name="Pereira M."/>
            <person name="Perotto S."/>
            <person name="Peter M."/>
            <person name="Riley R."/>
            <person name="Sitrit Y."/>
            <person name="Stielow B."/>
            <person name="Szollosi G."/>
            <person name="Zifcakova L."/>
            <person name="Stursova M."/>
            <person name="Spatafora J.W."/>
            <person name="Tedersoo L."/>
            <person name="Vaario L.-M."/>
            <person name="Yamada A."/>
            <person name="Yan M."/>
            <person name="Wang P."/>
            <person name="Xu J."/>
            <person name="Bruns T."/>
            <person name="Baldrian P."/>
            <person name="Vilgalys R."/>
            <person name="Henrissat B."/>
            <person name="Grigoriev I.V."/>
            <person name="Hibbett D."/>
            <person name="Nagy L.G."/>
            <person name="Martin F.M."/>
        </authorList>
    </citation>
    <scope>NUCLEOTIDE SEQUENCE</scope>
    <source>
        <strain evidence="1">P2</strain>
    </source>
</reference>
<dbReference type="Proteomes" id="UP000886501">
    <property type="component" value="Unassembled WGS sequence"/>
</dbReference>
<accession>A0ACB6Z425</accession>
<evidence type="ECO:0000313" key="2">
    <source>
        <dbReference type="Proteomes" id="UP000886501"/>
    </source>
</evidence>
<gene>
    <name evidence="1" type="ORF">BDM02DRAFT_989242</name>
</gene>
<proteinExistence type="predicted"/>
<keyword evidence="2" id="KW-1185">Reference proteome</keyword>
<comment type="caution">
    <text evidence="1">The sequence shown here is derived from an EMBL/GenBank/DDBJ whole genome shotgun (WGS) entry which is preliminary data.</text>
</comment>
<organism evidence="1 2">
    <name type="scientific">Thelephora ganbajun</name>
    <name type="common">Ganba fungus</name>
    <dbReference type="NCBI Taxonomy" id="370292"/>
    <lineage>
        <taxon>Eukaryota</taxon>
        <taxon>Fungi</taxon>
        <taxon>Dikarya</taxon>
        <taxon>Basidiomycota</taxon>
        <taxon>Agaricomycotina</taxon>
        <taxon>Agaricomycetes</taxon>
        <taxon>Thelephorales</taxon>
        <taxon>Thelephoraceae</taxon>
        <taxon>Thelephora</taxon>
    </lineage>
</organism>
<evidence type="ECO:0000313" key="1">
    <source>
        <dbReference type="EMBL" id="KAF9644351.1"/>
    </source>
</evidence>
<dbReference type="EMBL" id="MU118145">
    <property type="protein sequence ID" value="KAF9644351.1"/>
    <property type="molecule type" value="Genomic_DNA"/>
</dbReference>
<reference evidence="1" key="2">
    <citation type="journal article" date="2020" name="Nat. Commun.">
        <title>Large-scale genome sequencing of mycorrhizal fungi provides insights into the early evolution of symbiotic traits.</title>
        <authorList>
            <person name="Miyauchi S."/>
            <person name="Kiss E."/>
            <person name="Kuo A."/>
            <person name="Drula E."/>
            <person name="Kohler A."/>
            <person name="Sanchez-Garcia M."/>
            <person name="Morin E."/>
            <person name="Andreopoulos B."/>
            <person name="Barry K.W."/>
            <person name="Bonito G."/>
            <person name="Buee M."/>
            <person name="Carver A."/>
            <person name="Chen C."/>
            <person name="Cichocki N."/>
            <person name="Clum A."/>
            <person name="Culley D."/>
            <person name="Crous P.W."/>
            <person name="Fauchery L."/>
            <person name="Girlanda M."/>
            <person name="Hayes R.D."/>
            <person name="Keri Z."/>
            <person name="LaButti K."/>
            <person name="Lipzen A."/>
            <person name="Lombard V."/>
            <person name="Magnuson J."/>
            <person name="Maillard F."/>
            <person name="Murat C."/>
            <person name="Nolan M."/>
            <person name="Ohm R.A."/>
            <person name="Pangilinan J."/>
            <person name="Pereira M.F."/>
            <person name="Perotto S."/>
            <person name="Peter M."/>
            <person name="Pfister S."/>
            <person name="Riley R."/>
            <person name="Sitrit Y."/>
            <person name="Stielow J.B."/>
            <person name="Szollosi G."/>
            <person name="Zifcakova L."/>
            <person name="Stursova M."/>
            <person name="Spatafora J.W."/>
            <person name="Tedersoo L."/>
            <person name="Vaario L.M."/>
            <person name="Yamada A."/>
            <person name="Yan M."/>
            <person name="Wang P."/>
            <person name="Xu J."/>
            <person name="Bruns T."/>
            <person name="Baldrian P."/>
            <person name="Vilgalys R."/>
            <person name="Dunand C."/>
            <person name="Henrissat B."/>
            <person name="Grigoriev I.V."/>
            <person name="Hibbett D."/>
            <person name="Nagy L.G."/>
            <person name="Martin F.M."/>
        </authorList>
    </citation>
    <scope>NUCLEOTIDE SEQUENCE</scope>
    <source>
        <strain evidence="1">P2</strain>
    </source>
</reference>
<sequence length="325" mass="35551">MGQPLQSFPASINEDFVKLGIEPQHIPFILATISRTEQLPSGSPPLSPREAKELVEILDKAVSSKSFSQDLKERFSKILCQVCRSNNVLPTSYSASGVVPGERHALGAFADIYKGQYEGKLVCIKAFRTQTTKNMELIKRRLHCEILGWKHMSHPNVLPFLGISEIPPPFCIISPWMPNGNIVEYTKKNRSSNRLLLLSQSACGLQYLHSLDIVHSDINPGNILVTEEGVACLADFGISGIVTDPSVVAPGSTTTSKGGLVRYMAPEQMNPSRFGRANSNPSKESDVHSLAMTAYEVTFSCLTVGTAKDFLLLSGPHGDQAIRRQ</sequence>
<protein>
    <submittedName>
        <fullName evidence="1">Kinase-like protein</fullName>
    </submittedName>
</protein>